<evidence type="ECO:0000256" key="4">
    <source>
        <dbReference type="RuleBase" id="RU004508"/>
    </source>
</evidence>
<dbReference type="Gene3D" id="3.90.1150.10">
    <property type="entry name" value="Aspartate Aminotransferase, domain 1"/>
    <property type="match status" value="1"/>
</dbReference>
<evidence type="ECO:0000313" key="5">
    <source>
        <dbReference type="EMBL" id="QED36513.1"/>
    </source>
</evidence>
<dbReference type="PANTHER" id="PTHR30244">
    <property type="entry name" value="TRANSAMINASE"/>
    <property type="match status" value="1"/>
</dbReference>
<dbReference type="EC" id="2.6.1.92" evidence="5"/>
<evidence type="ECO:0000256" key="2">
    <source>
        <dbReference type="PIRSR" id="PIRSR000390-1"/>
    </source>
</evidence>
<dbReference type="EMBL" id="CP042476">
    <property type="protein sequence ID" value="QED36513.1"/>
    <property type="molecule type" value="Genomic_DNA"/>
</dbReference>
<dbReference type="NCBIfam" id="TIGR03588">
    <property type="entry name" value="PseC"/>
    <property type="match status" value="1"/>
</dbReference>
<dbReference type="AlphaFoldDB" id="A0A5B8YIR7"/>
<evidence type="ECO:0000313" key="6">
    <source>
        <dbReference type="Proteomes" id="UP000321954"/>
    </source>
</evidence>
<evidence type="ECO:0000256" key="1">
    <source>
        <dbReference type="ARBA" id="ARBA00037999"/>
    </source>
</evidence>
<dbReference type="SUPFAM" id="SSF53383">
    <property type="entry name" value="PLP-dependent transferases"/>
    <property type="match status" value="1"/>
</dbReference>
<proteinExistence type="inferred from homology"/>
<dbReference type="Gene3D" id="3.40.640.10">
    <property type="entry name" value="Type I PLP-dependent aspartate aminotransferase-like (Major domain)"/>
    <property type="match status" value="1"/>
</dbReference>
<gene>
    <name evidence="5" type="primary">pseC</name>
    <name evidence="5" type="ORF">FK178_01745</name>
</gene>
<dbReference type="PIRSF" id="PIRSF000390">
    <property type="entry name" value="PLP_StrS"/>
    <property type="match status" value="1"/>
</dbReference>
<keyword evidence="5" id="KW-0032">Aminotransferase</keyword>
<dbReference type="InterPro" id="IPR015424">
    <property type="entry name" value="PyrdxlP-dep_Trfase"/>
</dbReference>
<protein>
    <submittedName>
        <fullName evidence="5">UDP-4-amino-4, 6-dideoxy-N-acetyl-beta-L-altrosamine transaminase</fullName>
        <ecNumber evidence="5">2.6.1.92</ecNumber>
    </submittedName>
</protein>
<organism evidence="5 6">
    <name type="scientific">Antarcticibacterium arcticum</name>
    <dbReference type="NCBI Taxonomy" id="2585771"/>
    <lineage>
        <taxon>Bacteria</taxon>
        <taxon>Pseudomonadati</taxon>
        <taxon>Bacteroidota</taxon>
        <taxon>Flavobacteriia</taxon>
        <taxon>Flavobacteriales</taxon>
        <taxon>Flavobacteriaceae</taxon>
        <taxon>Antarcticibacterium</taxon>
    </lineage>
</organism>
<feature type="active site" description="Proton acceptor" evidence="2">
    <location>
        <position position="194"/>
    </location>
</feature>
<dbReference type="InterPro" id="IPR020026">
    <property type="entry name" value="PseC"/>
</dbReference>
<dbReference type="GO" id="GO:0000271">
    <property type="term" value="P:polysaccharide biosynthetic process"/>
    <property type="evidence" value="ECO:0007669"/>
    <property type="project" value="TreeGrafter"/>
</dbReference>
<sequence>MSNSIPYGRQNITEEDIEAVVSTLKSDYLTQGPKISEFEDAFAKYVGSKYAVAVANGTAALHLCALALGVKQGDKVITTPITFAASANCVRYCGGEVVFADIDPETYLLDINKVRTLLEASPQGTYKGIIPVDFAGRAVDLEAFKKLADQYDLWIIEDACHAPGGYFKDSRGQQQLCGNGIFAELAIFSFHPVKHIASGEGGMITTNDEDLYKKLLQLRTHGIVKSENLYKNSISFAGGEDNYPGWYMEMQDLGFNYRLTDFQAALGLSQLKRAEEGLERRREIAKHYYQAFEGKNFIKSQSGIVEGHAYHLYVIEVKDRLGLYNYLRENNIYAQIHYIPCHLMPYYREFGWKEGDMPFAEIYYQNCISLPMYPTLRVKEQNFVLDKIKSYYE</sequence>
<dbReference type="PANTHER" id="PTHR30244:SF34">
    <property type="entry name" value="DTDP-4-AMINO-4,6-DIDEOXYGALACTOSE TRANSAMINASE"/>
    <property type="match status" value="1"/>
</dbReference>
<keyword evidence="3 4" id="KW-0663">Pyridoxal phosphate</keyword>
<dbReference type="InterPro" id="IPR000653">
    <property type="entry name" value="DegT/StrS_aminotransferase"/>
</dbReference>
<keyword evidence="5" id="KW-0808">Transferase</keyword>
<dbReference type="InterPro" id="IPR015421">
    <property type="entry name" value="PyrdxlP-dep_Trfase_major"/>
</dbReference>
<dbReference type="InterPro" id="IPR015422">
    <property type="entry name" value="PyrdxlP-dep_Trfase_small"/>
</dbReference>
<dbReference type="OrthoDB" id="9810913at2"/>
<feature type="modified residue" description="N6-(pyridoxal phosphate)lysine" evidence="3">
    <location>
        <position position="194"/>
    </location>
</feature>
<accession>A0A5B8YIR7</accession>
<dbReference type="RefSeq" id="WP_146830395.1">
    <property type="nucleotide sequence ID" value="NZ_CP042476.1"/>
</dbReference>
<dbReference type="CDD" id="cd00616">
    <property type="entry name" value="AHBA_syn"/>
    <property type="match status" value="1"/>
</dbReference>
<evidence type="ECO:0000256" key="3">
    <source>
        <dbReference type="PIRSR" id="PIRSR000390-2"/>
    </source>
</evidence>
<dbReference type="Pfam" id="PF01041">
    <property type="entry name" value="DegT_DnrJ_EryC1"/>
    <property type="match status" value="1"/>
</dbReference>
<reference evidence="5 6" key="1">
    <citation type="submission" date="2019-08" db="EMBL/GenBank/DDBJ databases">
        <title>Antarcticibacterium arcticum sp. nov., a bacterium isolated from marine sediment of the Canadian Beaufort Sea.</title>
        <authorList>
            <person name="Lee Y.M."/>
            <person name="Baek K."/>
            <person name="Lee D.-H."/>
            <person name="Shin S.C."/>
            <person name="Jin Y.K."/>
            <person name="Park Y."/>
        </authorList>
    </citation>
    <scope>NUCLEOTIDE SEQUENCE [LARGE SCALE GENOMIC DNA]</scope>
    <source>
        <strain evidence="5 6">PAMC 28998</strain>
    </source>
</reference>
<dbReference type="Proteomes" id="UP000321954">
    <property type="component" value="Chromosome"/>
</dbReference>
<dbReference type="GO" id="GO:0008483">
    <property type="term" value="F:transaminase activity"/>
    <property type="evidence" value="ECO:0007669"/>
    <property type="project" value="UniProtKB-KW"/>
</dbReference>
<dbReference type="KEGG" id="anp:FK178_01745"/>
<name>A0A5B8YIR7_9FLAO</name>
<comment type="similarity">
    <text evidence="1 4">Belongs to the DegT/DnrJ/EryC1 family.</text>
</comment>
<dbReference type="GO" id="GO:0030170">
    <property type="term" value="F:pyridoxal phosphate binding"/>
    <property type="evidence" value="ECO:0007669"/>
    <property type="project" value="TreeGrafter"/>
</dbReference>
<keyword evidence="6" id="KW-1185">Reference proteome</keyword>